<dbReference type="AlphaFoldDB" id="A0A2M3ZNE9"/>
<reference evidence="2" key="1">
    <citation type="submission" date="2018-01" db="EMBL/GenBank/DDBJ databases">
        <title>An insight into the sialome of Amazonian anophelines.</title>
        <authorList>
            <person name="Ribeiro J.M."/>
            <person name="Scarpassa V."/>
            <person name="Calvo E."/>
        </authorList>
    </citation>
    <scope>NUCLEOTIDE SEQUENCE</scope>
    <source>
        <tissue evidence="2">Salivary glands</tissue>
    </source>
</reference>
<organism evidence="2">
    <name type="scientific">Anopheles braziliensis</name>
    <dbReference type="NCBI Taxonomy" id="58242"/>
    <lineage>
        <taxon>Eukaryota</taxon>
        <taxon>Metazoa</taxon>
        <taxon>Ecdysozoa</taxon>
        <taxon>Arthropoda</taxon>
        <taxon>Hexapoda</taxon>
        <taxon>Insecta</taxon>
        <taxon>Pterygota</taxon>
        <taxon>Neoptera</taxon>
        <taxon>Endopterygota</taxon>
        <taxon>Diptera</taxon>
        <taxon>Nematocera</taxon>
        <taxon>Culicoidea</taxon>
        <taxon>Culicidae</taxon>
        <taxon>Anophelinae</taxon>
        <taxon>Anopheles</taxon>
    </lineage>
</organism>
<evidence type="ECO:0000256" key="1">
    <source>
        <dbReference type="SAM" id="Phobius"/>
    </source>
</evidence>
<keyword evidence="1" id="KW-1133">Transmembrane helix</keyword>
<sequence>MCRCVWLLVCFCGEGMHFRYLTGFGELLIIGLTMFDSDCGISLMLLHLLTLDRKDLHRWISLPSFLFPLHTRIERHFTEIRIFASRTALRL</sequence>
<name>A0A2M3ZNE9_9DIPT</name>
<accession>A0A2M3ZNE9</accession>
<keyword evidence="1" id="KW-0812">Transmembrane</keyword>
<proteinExistence type="predicted"/>
<dbReference type="EMBL" id="GGFM01009274">
    <property type="protein sequence ID" value="MBW30025.1"/>
    <property type="molecule type" value="Transcribed_RNA"/>
</dbReference>
<evidence type="ECO:0000313" key="2">
    <source>
        <dbReference type="EMBL" id="MBW30025.1"/>
    </source>
</evidence>
<feature type="transmembrane region" description="Helical" evidence="1">
    <location>
        <begin position="25"/>
        <end position="49"/>
    </location>
</feature>
<keyword evidence="1" id="KW-0472">Membrane</keyword>
<protein>
    <submittedName>
        <fullName evidence="2">Putative secreted peptide</fullName>
    </submittedName>
</protein>